<name>X1KLL8_9ZZZZ</name>
<proteinExistence type="predicted"/>
<protein>
    <recommendedName>
        <fullName evidence="2">Restriction endonuclease type IV Mrr domain-containing protein</fullName>
    </recommendedName>
</protein>
<sequence length="113" mass="13242">HYNRIEPRFRINNGQADLAVQVKDGYVVFEFMLFVKGADSRKKKRFPRQLDRLEGAVKSGKITQGIAFVTFNGYSNKQMDGLIKKFFERILVEARSAHWMVIRLECQARKILY</sequence>
<accession>X1KLL8</accession>
<dbReference type="EMBL" id="BARV01012755">
    <property type="protein sequence ID" value="GAI07573.1"/>
    <property type="molecule type" value="Genomic_DNA"/>
</dbReference>
<gene>
    <name evidence="1" type="ORF">S06H3_23461</name>
</gene>
<evidence type="ECO:0008006" key="2">
    <source>
        <dbReference type="Google" id="ProtNLM"/>
    </source>
</evidence>
<dbReference type="AlphaFoldDB" id="X1KLL8"/>
<evidence type="ECO:0000313" key="1">
    <source>
        <dbReference type="EMBL" id="GAI07573.1"/>
    </source>
</evidence>
<reference evidence="1" key="1">
    <citation type="journal article" date="2014" name="Front. Microbiol.">
        <title>High frequency of phylogenetically diverse reductive dehalogenase-homologous genes in deep subseafloor sedimentary metagenomes.</title>
        <authorList>
            <person name="Kawai M."/>
            <person name="Futagami T."/>
            <person name="Toyoda A."/>
            <person name="Takaki Y."/>
            <person name="Nishi S."/>
            <person name="Hori S."/>
            <person name="Arai W."/>
            <person name="Tsubouchi T."/>
            <person name="Morono Y."/>
            <person name="Uchiyama I."/>
            <person name="Ito T."/>
            <person name="Fujiyama A."/>
            <person name="Inagaki F."/>
            <person name="Takami H."/>
        </authorList>
    </citation>
    <scope>NUCLEOTIDE SEQUENCE</scope>
    <source>
        <strain evidence="1">Expedition CK06-06</strain>
    </source>
</reference>
<feature type="non-terminal residue" evidence="1">
    <location>
        <position position="1"/>
    </location>
</feature>
<comment type="caution">
    <text evidence="1">The sequence shown here is derived from an EMBL/GenBank/DDBJ whole genome shotgun (WGS) entry which is preliminary data.</text>
</comment>
<organism evidence="1">
    <name type="scientific">marine sediment metagenome</name>
    <dbReference type="NCBI Taxonomy" id="412755"/>
    <lineage>
        <taxon>unclassified sequences</taxon>
        <taxon>metagenomes</taxon>
        <taxon>ecological metagenomes</taxon>
    </lineage>
</organism>